<organism evidence="3 4">
    <name type="scientific">Catenovulum maritimum</name>
    <dbReference type="NCBI Taxonomy" id="1513271"/>
    <lineage>
        <taxon>Bacteria</taxon>
        <taxon>Pseudomonadati</taxon>
        <taxon>Pseudomonadota</taxon>
        <taxon>Gammaproteobacteria</taxon>
        <taxon>Alteromonadales</taxon>
        <taxon>Alteromonadaceae</taxon>
        <taxon>Catenovulum</taxon>
    </lineage>
</organism>
<dbReference type="Gene3D" id="2.160.20.10">
    <property type="entry name" value="Single-stranded right-handed beta-helix, Pectin lyase-like"/>
    <property type="match status" value="1"/>
</dbReference>
<dbReference type="STRING" id="1513271.XM47_10640"/>
<dbReference type="InterPro" id="IPR012334">
    <property type="entry name" value="Pectin_lyas_fold"/>
</dbReference>
<dbReference type="EMBL" id="LAZL01000015">
    <property type="protein sequence ID" value="KMT65182.1"/>
    <property type="molecule type" value="Genomic_DNA"/>
</dbReference>
<sequence>MKIRMKSLIGFFVCLFALLAAACSSQKNLVPSHAVTYSTPGIEQLNTSEIYQVWVDQKPLQVFESKPPTERLCLTLGCDGADTARQQKRTMAWTNFSFEHKAKIKVVKQKFAGSLTDIIVRPKSGLNRDYKIVSKDLAKAEIVVEVINTNSKISIEYIDDRYLAFRQIPLDGLMIFADQLETKDISKQPNQLDPKTYVVEYGAEFNFEQASQSSRVYFAPGVHHLGYWEIPEAVKHVYLAGGAYVLGALNSAVPAKRFQKGFTVSGRGVISGEHFPWRADKRKKGLEPCVNDKGEAVDCWFNTVKLLQLGTDKYLLEGITFVNAPSYVITGFTDGDIAWNANDGEGNSQAHKDPLKNALYTEELLYSGMLSNFKVLGNWRWNGDGAAIHANSRIQDCFISPFDDAFKTYSSNGTVEDCVIWQTDNGAVFQFGWYPKTVSGLKVNNLDIIHAEWTGRNQNWGIFNFADRGYASGSKNILKVIKDSSFSNIRAEGPVARIIGLENQVVKNQAFENLLFENIWVEHLLTDEEAKVLVEQGNGIIEMESLDWSGNPVGRPANMINDSGDIGYIKNIQFKNLVINKTKITNENAKTLGQFTIKTQGKQVYFK</sequence>
<keyword evidence="1" id="KW-0732">Signal</keyword>
<dbReference type="Proteomes" id="UP000037600">
    <property type="component" value="Unassembled WGS sequence"/>
</dbReference>
<reference evidence="3 4" key="1">
    <citation type="submission" date="2015-04" db="EMBL/GenBank/DDBJ databases">
        <title>Draft Genome Sequence of the Novel Agar-Digesting Marine Bacterium Q1.</title>
        <authorList>
            <person name="Li Y."/>
            <person name="Li D."/>
            <person name="Chen G."/>
            <person name="Du Z."/>
        </authorList>
    </citation>
    <scope>NUCLEOTIDE SEQUENCE [LARGE SCALE GENOMIC DNA]</scope>
    <source>
        <strain evidence="3 4">Q1</strain>
    </source>
</reference>
<keyword evidence="4" id="KW-1185">Reference proteome</keyword>
<dbReference type="GO" id="GO:0004553">
    <property type="term" value="F:hydrolase activity, hydrolyzing O-glycosyl compounds"/>
    <property type="evidence" value="ECO:0007669"/>
    <property type="project" value="InterPro"/>
</dbReference>
<dbReference type="InterPro" id="IPR035953">
    <property type="entry name" value="Dextranase_N-ter"/>
</dbReference>
<evidence type="ECO:0000259" key="2">
    <source>
        <dbReference type="Pfam" id="PF17433"/>
    </source>
</evidence>
<dbReference type="PROSITE" id="PS51257">
    <property type="entry name" value="PROKAR_LIPOPROTEIN"/>
    <property type="match status" value="1"/>
</dbReference>
<protein>
    <recommendedName>
        <fullName evidence="2">Glycoside hydrolase family 49 N-terminal domain-containing protein</fullName>
    </recommendedName>
</protein>
<dbReference type="AlphaFoldDB" id="A0A0J8GR49"/>
<dbReference type="OrthoDB" id="6338456at2"/>
<feature type="chain" id="PRO_5005298909" description="Glycoside hydrolase family 49 N-terminal domain-containing protein" evidence="1">
    <location>
        <begin position="23"/>
        <end position="607"/>
    </location>
</feature>
<dbReference type="Pfam" id="PF17433">
    <property type="entry name" value="Glyco_hydro_49N"/>
    <property type="match status" value="1"/>
</dbReference>
<feature type="signal peptide" evidence="1">
    <location>
        <begin position="1"/>
        <end position="22"/>
    </location>
</feature>
<dbReference type="Gene3D" id="2.60.350.10">
    <property type="entry name" value="Dextranase, N-terminal"/>
    <property type="match status" value="1"/>
</dbReference>
<dbReference type="InterPro" id="IPR023226">
    <property type="entry name" value="Glyco_hydro_49_N_dom"/>
</dbReference>
<dbReference type="InterPro" id="IPR011050">
    <property type="entry name" value="Pectin_lyase_fold/virulence"/>
</dbReference>
<name>A0A0J8GR49_9ALTE</name>
<comment type="caution">
    <text evidence="3">The sequence shown here is derived from an EMBL/GenBank/DDBJ whole genome shotgun (WGS) entry which is preliminary data.</text>
</comment>
<proteinExistence type="predicted"/>
<evidence type="ECO:0000256" key="1">
    <source>
        <dbReference type="SAM" id="SignalP"/>
    </source>
</evidence>
<evidence type="ECO:0000313" key="4">
    <source>
        <dbReference type="Proteomes" id="UP000037600"/>
    </source>
</evidence>
<evidence type="ECO:0000313" key="3">
    <source>
        <dbReference type="EMBL" id="KMT65182.1"/>
    </source>
</evidence>
<dbReference type="SUPFAM" id="SSF51126">
    <property type="entry name" value="Pectin lyase-like"/>
    <property type="match status" value="1"/>
</dbReference>
<dbReference type="SUPFAM" id="SSF101596">
    <property type="entry name" value="Dextranase, N-terminal domain"/>
    <property type="match status" value="1"/>
</dbReference>
<feature type="domain" description="Glycoside hydrolase family 49 N-terminal" evidence="2">
    <location>
        <begin position="79"/>
        <end position="165"/>
    </location>
</feature>
<accession>A0A0J8GR49</accession>
<gene>
    <name evidence="3" type="ORF">XM47_10640</name>
</gene>